<reference evidence="1 2" key="1">
    <citation type="submission" date="2023-07" db="EMBL/GenBank/DDBJ databases">
        <title>Functional and genomic diversity of the sorghum phyllosphere microbiome.</title>
        <authorList>
            <person name="Shade A."/>
        </authorList>
    </citation>
    <scope>NUCLEOTIDE SEQUENCE [LARGE SCALE GENOMIC DNA]</scope>
    <source>
        <strain evidence="1 2">SORGH_AS_0887</strain>
    </source>
</reference>
<gene>
    <name evidence="1" type="ORF">QE380_002210</name>
</gene>
<name>A0ABU0UXK3_ACIBI</name>
<comment type="caution">
    <text evidence="1">The sequence shown here is derived from an EMBL/GenBank/DDBJ whole genome shotgun (WGS) entry which is preliminary data.</text>
</comment>
<accession>A0ABU0UXK3</accession>
<organism evidence="1 2">
    <name type="scientific">Acinetobacter baylyi</name>
    <dbReference type="NCBI Taxonomy" id="202950"/>
    <lineage>
        <taxon>Bacteria</taxon>
        <taxon>Pseudomonadati</taxon>
        <taxon>Pseudomonadota</taxon>
        <taxon>Gammaproteobacteria</taxon>
        <taxon>Moraxellales</taxon>
        <taxon>Moraxellaceae</taxon>
        <taxon>Acinetobacter</taxon>
    </lineage>
</organism>
<protein>
    <submittedName>
        <fullName evidence="1">Uncharacterized protein</fullName>
    </submittedName>
</protein>
<dbReference type="Proteomes" id="UP001233360">
    <property type="component" value="Unassembled WGS sequence"/>
</dbReference>
<proteinExistence type="predicted"/>
<sequence>MMDKSSYRLHFLGYMINSLTDGVIQHFLCILETGSRYKPNSFKHVY</sequence>
<keyword evidence="2" id="KW-1185">Reference proteome</keyword>
<evidence type="ECO:0000313" key="2">
    <source>
        <dbReference type="Proteomes" id="UP001233360"/>
    </source>
</evidence>
<dbReference type="EMBL" id="JAUTBK010000002">
    <property type="protein sequence ID" value="MDQ1209287.1"/>
    <property type="molecule type" value="Genomic_DNA"/>
</dbReference>
<evidence type="ECO:0000313" key="1">
    <source>
        <dbReference type="EMBL" id="MDQ1209287.1"/>
    </source>
</evidence>